<evidence type="ECO:0000313" key="2">
    <source>
        <dbReference type="EMBL" id="GMS92050.1"/>
    </source>
</evidence>
<dbReference type="EMBL" id="BTSX01000004">
    <property type="protein sequence ID" value="GMS92050.1"/>
    <property type="molecule type" value="Genomic_DNA"/>
</dbReference>
<dbReference type="Proteomes" id="UP001432027">
    <property type="component" value="Unassembled WGS sequence"/>
</dbReference>
<dbReference type="AlphaFoldDB" id="A0AAV5TA92"/>
<evidence type="ECO:0000313" key="3">
    <source>
        <dbReference type="Proteomes" id="UP001432027"/>
    </source>
</evidence>
<proteinExistence type="predicted"/>
<keyword evidence="3" id="KW-1185">Reference proteome</keyword>
<dbReference type="PANTHER" id="PTHR37971">
    <property type="entry name" value="ANTIBACTERIAL FACTOR-RELATED PEPTIDE 1-RELATED"/>
    <property type="match status" value="1"/>
</dbReference>
<evidence type="ECO:0000256" key="1">
    <source>
        <dbReference type="SAM" id="Phobius"/>
    </source>
</evidence>
<dbReference type="Pfam" id="PF10318">
    <property type="entry name" value="7TM_GPCR_Srh"/>
    <property type="match status" value="1"/>
</dbReference>
<reference evidence="2" key="1">
    <citation type="submission" date="2023-10" db="EMBL/GenBank/DDBJ databases">
        <title>Genome assembly of Pristionchus species.</title>
        <authorList>
            <person name="Yoshida K."/>
            <person name="Sommer R.J."/>
        </authorList>
    </citation>
    <scope>NUCLEOTIDE SEQUENCE</scope>
    <source>
        <strain evidence="2">RS0144</strain>
    </source>
</reference>
<accession>A0AAV5TA92</accession>
<gene>
    <name evidence="2" type="ORF">PENTCL1PPCAC_14225</name>
</gene>
<keyword evidence="1" id="KW-0472">Membrane</keyword>
<feature type="non-terminal residue" evidence="2">
    <location>
        <position position="150"/>
    </location>
</feature>
<comment type="caution">
    <text evidence="2">The sequence shown here is derived from an EMBL/GenBank/DDBJ whole genome shotgun (WGS) entry which is preliminary data.</text>
</comment>
<dbReference type="InterPro" id="IPR019422">
    <property type="entry name" value="7TM_GPCR_serpentine_rcpt_Srh"/>
</dbReference>
<feature type="transmembrane region" description="Helical" evidence="1">
    <location>
        <begin position="95"/>
        <end position="121"/>
    </location>
</feature>
<dbReference type="GO" id="GO:0098542">
    <property type="term" value="P:defense response to other organism"/>
    <property type="evidence" value="ECO:0007669"/>
    <property type="project" value="InterPro"/>
</dbReference>
<protein>
    <recommendedName>
        <fullName evidence="4">G protein-coupled receptor</fullName>
    </recommendedName>
</protein>
<sequence length="150" mass="16426">ILEMTKYSTIFIPLELEDALILTQRIMFCISSCLHVPAMICLLKGTPLHQADIKANLVLIQIAVIISDVYEAVLFEPVPVAEALTIYCKGLLCTVVRIQVLMGVLILVNAGYGVVNIACVLKRHQAMMPNAHALKLRKVESKSVNAVATL</sequence>
<keyword evidence="1" id="KW-1133">Transmembrane helix</keyword>
<keyword evidence="1" id="KW-0812">Transmembrane</keyword>
<organism evidence="2 3">
    <name type="scientific">Pristionchus entomophagus</name>
    <dbReference type="NCBI Taxonomy" id="358040"/>
    <lineage>
        <taxon>Eukaryota</taxon>
        <taxon>Metazoa</taxon>
        <taxon>Ecdysozoa</taxon>
        <taxon>Nematoda</taxon>
        <taxon>Chromadorea</taxon>
        <taxon>Rhabditida</taxon>
        <taxon>Rhabditina</taxon>
        <taxon>Diplogasteromorpha</taxon>
        <taxon>Diplogasteroidea</taxon>
        <taxon>Neodiplogasteridae</taxon>
        <taxon>Pristionchus</taxon>
    </lineage>
</organism>
<evidence type="ECO:0008006" key="4">
    <source>
        <dbReference type="Google" id="ProtNLM"/>
    </source>
</evidence>
<dbReference type="InterPro" id="IPR031770">
    <property type="entry name" value="Abf-1/2"/>
</dbReference>
<dbReference type="PANTHER" id="PTHR37971:SF1">
    <property type="entry name" value="ANTIBACTERIAL FACTOR-RELATED PEPTIDE 1-RELATED"/>
    <property type="match status" value="1"/>
</dbReference>
<feature type="non-terminal residue" evidence="2">
    <location>
        <position position="1"/>
    </location>
</feature>
<name>A0AAV5TA92_9BILA</name>